<dbReference type="AlphaFoldDB" id="A0A437R3A5"/>
<dbReference type="Proteomes" id="UP000283077">
    <property type="component" value="Unassembled WGS sequence"/>
</dbReference>
<evidence type="ECO:0000313" key="1">
    <source>
        <dbReference type="EMBL" id="RVU41266.1"/>
    </source>
</evidence>
<proteinExistence type="predicted"/>
<dbReference type="RefSeq" id="WP_068063749.1">
    <property type="nucleotide sequence ID" value="NZ_SACS01000002.1"/>
</dbReference>
<dbReference type="Pfam" id="PF11042">
    <property type="entry name" value="DUF2750"/>
    <property type="match status" value="1"/>
</dbReference>
<name>A0A437R3A5_9GAMM</name>
<evidence type="ECO:0000313" key="2">
    <source>
        <dbReference type="Proteomes" id="UP000283077"/>
    </source>
</evidence>
<dbReference type="InterPro" id="IPR021284">
    <property type="entry name" value="DUF2750"/>
</dbReference>
<reference evidence="1 2" key="1">
    <citation type="submission" date="2019-01" db="EMBL/GenBank/DDBJ databases">
        <authorList>
            <person name="Chen W.-M."/>
        </authorList>
    </citation>
    <scope>NUCLEOTIDE SEQUENCE [LARGE SCALE GENOMIC DNA]</scope>
    <source>
        <strain evidence="1 2">KYPC3</strain>
    </source>
</reference>
<gene>
    <name evidence="1" type="ORF">EOE67_03435</name>
</gene>
<comment type="caution">
    <text evidence="1">The sequence shown here is derived from an EMBL/GenBank/DDBJ whole genome shotgun (WGS) entry which is preliminary data.</text>
</comment>
<organism evidence="1 2">
    <name type="scientific">Rheinheimera riviphila</name>
    <dbReference type="NCBI Taxonomy" id="1834037"/>
    <lineage>
        <taxon>Bacteria</taxon>
        <taxon>Pseudomonadati</taxon>
        <taxon>Pseudomonadota</taxon>
        <taxon>Gammaproteobacteria</taxon>
        <taxon>Chromatiales</taxon>
        <taxon>Chromatiaceae</taxon>
        <taxon>Rheinheimera</taxon>
    </lineage>
</organism>
<sequence length="132" mass="14899">MEYTLSADELKKVTQLDAEQRYDYFITAVADLEKIWILTDEEGFVLVTAEDERCIPVWPHAEVAQLWIEGDWANCSAQAVDISTWLDKWTSGLDGDELSIAVFPHADEPGIVISPVELQETLLEAMEEDSSH</sequence>
<protein>
    <submittedName>
        <fullName evidence="1">DUF2750 domain-containing protein</fullName>
    </submittedName>
</protein>
<dbReference type="EMBL" id="SACS01000002">
    <property type="protein sequence ID" value="RVU41266.1"/>
    <property type="molecule type" value="Genomic_DNA"/>
</dbReference>
<accession>A0A437R3A5</accession>
<dbReference type="OrthoDB" id="2936081at2"/>
<keyword evidence="2" id="KW-1185">Reference proteome</keyword>